<organism evidence="1 2">
    <name type="scientific">Actinotalea ferrariae CF5-4</name>
    <dbReference type="NCBI Taxonomy" id="948458"/>
    <lineage>
        <taxon>Bacteria</taxon>
        <taxon>Bacillati</taxon>
        <taxon>Actinomycetota</taxon>
        <taxon>Actinomycetes</taxon>
        <taxon>Micrococcales</taxon>
        <taxon>Cellulomonadaceae</taxon>
        <taxon>Actinotalea</taxon>
    </lineage>
</organism>
<keyword evidence="2" id="KW-1185">Reference proteome</keyword>
<reference evidence="1 2" key="1">
    <citation type="submission" date="2014-01" db="EMBL/GenBank/DDBJ databases">
        <title>Actinotalea ferrariae CF5-4.</title>
        <authorList>
            <person name="Chen F."/>
            <person name="Li Y."/>
            <person name="Wang G."/>
        </authorList>
    </citation>
    <scope>NUCLEOTIDE SEQUENCE [LARGE SCALE GENOMIC DNA]</scope>
    <source>
        <strain evidence="1 2">CF5-4</strain>
    </source>
</reference>
<dbReference type="AlphaFoldDB" id="A0A021VT79"/>
<proteinExistence type="predicted"/>
<sequence>MPPALRDRLDPVWADHAAVSELVAAYGLTLSLRGASLLRAAPPWARFDSFRKAWCQANGLMSDQWPDRIDQRRARAAGVDLSGSARYRLTEKG</sequence>
<dbReference type="EMBL" id="AXCW01000110">
    <property type="protein sequence ID" value="EYR63270.1"/>
    <property type="molecule type" value="Genomic_DNA"/>
</dbReference>
<evidence type="ECO:0000313" key="2">
    <source>
        <dbReference type="Proteomes" id="UP000019753"/>
    </source>
</evidence>
<name>A0A021VT79_9CELL</name>
<gene>
    <name evidence="1" type="ORF">N866_01785</name>
</gene>
<comment type="caution">
    <text evidence="1">The sequence shown here is derived from an EMBL/GenBank/DDBJ whole genome shotgun (WGS) entry which is preliminary data.</text>
</comment>
<accession>A0A021VT79</accession>
<evidence type="ECO:0000313" key="1">
    <source>
        <dbReference type="EMBL" id="EYR63270.1"/>
    </source>
</evidence>
<protein>
    <submittedName>
        <fullName evidence="1">Uncharacterized protein</fullName>
    </submittedName>
</protein>
<dbReference type="Proteomes" id="UP000019753">
    <property type="component" value="Unassembled WGS sequence"/>
</dbReference>